<keyword evidence="2" id="KW-1185">Reference proteome</keyword>
<evidence type="ECO:0000313" key="2">
    <source>
        <dbReference type="Proteomes" id="UP000716291"/>
    </source>
</evidence>
<sequence>MADAVCHVIKASPFKKAPGAGHLRIEMLQPVRQQQVPSLFSLFRICYTGSYTLISWIVAQVVPVHKKGSTSDPGIYRPTSLTPVFCQSYIPTNLHWILFKVVFVFTEVHEIKPFV</sequence>
<gene>
    <name evidence="1" type="ORF">G6F64_010708</name>
</gene>
<evidence type="ECO:0000313" key="1">
    <source>
        <dbReference type="EMBL" id="KAG1302698.1"/>
    </source>
</evidence>
<accession>A0A9P6X0X4</accession>
<protein>
    <submittedName>
        <fullName evidence="1">Uncharacterized protein</fullName>
    </submittedName>
</protein>
<comment type="caution">
    <text evidence="1">The sequence shown here is derived from an EMBL/GenBank/DDBJ whole genome shotgun (WGS) entry which is preliminary data.</text>
</comment>
<name>A0A9P6X0X4_RHIOR</name>
<organism evidence="1 2">
    <name type="scientific">Rhizopus oryzae</name>
    <name type="common">Mucormycosis agent</name>
    <name type="synonym">Rhizopus arrhizus var. delemar</name>
    <dbReference type="NCBI Taxonomy" id="64495"/>
    <lineage>
        <taxon>Eukaryota</taxon>
        <taxon>Fungi</taxon>
        <taxon>Fungi incertae sedis</taxon>
        <taxon>Mucoromycota</taxon>
        <taxon>Mucoromycotina</taxon>
        <taxon>Mucoromycetes</taxon>
        <taxon>Mucorales</taxon>
        <taxon>Mucorineae</taxon>
        <taxon>Rhizopodaceae</taxon>
        <taxon>Rhizopus</taxon>
    </lineage>
</organism>
<reference evidence="1" key="1">
    <citation type="journal article" date="2020" name="Microb. Genom.">
        <title>Genetic diversity of clinical and environmental Mucorales isolates obtained from an investigation of mucormycosis cases among solid organ transplant recipients.</title>
        <authorList>
            <person name="Nguyen M.H."/>
            <person name="Kaul D."/>
            <person name="Muto C."/>
            <person name="Cheng S.J."/>
            <person name="Richter R.A."/>
            <person name="Bruno V.M."/>
            <person name="Liu G."/>
            <person name="Beyhan S."/>
            <person name="Sundermann A.J."/>
            <person name="Mounaud S."/>
            <person name="Pasculle A.W."/>
            <person name="Nierman W.C."/>
            <person name="Driscoll E."/>
            <person name="Cumbie R."/>
            <person name="Clancy C.J."/>
            <person name="Dupont C.L."/>
        </authorList>
    </citation>
    <scope>NUCLEOTIDE SEQUENCE</scope>
    <source>
        <strain evidence="1">GL11</strain>
    </source>
</reference>
<dbReference type="AlphaFoldDB" id="A0A9P6X0X4"/>
<dbReference type="Proteomes" id="UP000716291">
    <property type="component" value="Unassembled WGS sequence"/>
</dbReference>
<dbReference type="EMBL" id="JAANQT010002310">
    <property type="protein sequence ID" value="KAG1302698.1"/>
    <property type="molecule type" value="Genomic_DNA"/>
</dbReference>
<proteinExistence type="predicted"/>
<dbReference type="OrthoDB" id="414730at2759"/>